<keyword evidence="1" id="KW-0472">Membrane</keyword>
<evidence type="ECO:0000256" key="1">
    <source>
        <dbReference type="SAM" id="Phobius"/>
    </source>
</evidence>
<keyword evidence="3" id="KW-1185">Reference proteome</keyword>
<protein>
    <submittedName>
        <fullName evidence="2">Uncharacterized protein</fullName>
    </submittedName>
</protein>
<accession>A0A0X8X8X4</accession>
<name>A0A0X8X8X4_HALHR</name>
<feature type="transmembrane region" description="Helical" evidence="1">
    <location>
        <begin position="38"/>
        <end position="58"/>
    </location>
</feature>
<dbReference type="Proteomes" id="UP000218890">
    <property type="component" value="Chromosome"/>
</dbReference>
<evidence type="ECO:0000313" key="3">
    <source>
        <dbReference type="Proteomes" id="UP000218890"/>
    </source>
</evidence>
<proteinExistence type="predicted"/>
<dbReference type="EMBL" id="AP017372">
    <property type="protein sequence ID" value="BAU57635.1"/>
    <property type="molecule type" value="Genomic_DNA"/>
</dbReference>
<keyword evidence="1" id="KW-1133">Transmembrane helix</keyword>
<reference evidence="2" key="1">
    <citation type="submission" date="2016-02" db="EMBL/GenBank/DDBJ databases">
        <title>Halorhodospira halochloris DSM-1059 complete genome, version 2.</title>
        <authorList>
            <person name="Tsukatani Y."/>
        </authorList>
    </citation>
    <scope>NUCLEOTIDE SEQUENCE</scope>
    <source>
        <strain evidence="2">DSM 1059</strain>
    </source>
</reference>
<dbReference type="KEGG" id="hhk:HH1059_09410"/>
<organism evidence="2 3">
    <name type="scientific">Halorhodospira halochloris</name>
    <name type="common">Ectothiorhodospira halochloris</name>
    <dbReference type="NCBI Taxonomy" id="1052"/>
    <lineage>
        <taxon>Bacteria</taxon>
        <taxon>Pseudomonadati</taxon>
        <taxon>Pseudomonadota</taxon>
        <taxon>Gammaproteobacteria</taxon>
        <taxon>Chromatiales</taxon>
        <taxon>Ectothiorhodospiraceae</taxon>
        <taxon>Halorhodospira</taxon>
    </lineage>
</organism>
<sequence length="72" mass="7694">MSQATAQRLTALGLLAAALFNYPLLSLFATTHMPGGIPLLVGYLFIIWAAIIIATWLIHRSSHNSNNSSQGG</sequence>
<dbReference type="AlphaFoldDB" id="A0A0X8X8X4"/>
<evidence type="ECO:0000313" key="2">
    <source>
        <dbReference type="EMBL" id="BAU57635.1"/>
    </source>
</evidence>
<keyword evidence="1" id="KW-0812">Transmembrane</keyword>
<gene>
    <name evidence="2" type="ORF">HH1059_09410</name>
</gene>